<dbReference type="eggNOG" id="COG0797">
    <property type="taxonomic scope" value="Bacteria"/>
</dbReference>
<dbReference type="KEGG" id="bdu:BDU_739"/>
<keyword evidence="1" id="KW-0732">Signal</keyword>
<dbReference type="Proteomes" id="UP000000611">
    <property type="component" value="Chromosome"/>
</dbReference>
<keyword evidence="10" id="KW-1185">Reference proteome</keyword>
<keyword evidence="6" id="KW-0812">Transmembrane</keyword>
<dbReference type="EMBL" id="CP000976">
    <property type="protein sequence ID" value="ACH93665.1"/>
    <property type="molecule type" value="Genomic_DNA"/>
</dbReference>
<keyword evidence="3 4" id="KW-0961">Cell wall biogenesis/degradation</keyword>
<dbReference type="InterPro" id="IPR012997">
    <property type="entry name" value="RplA"/>
</dbReference>
<evidence type="ECO:0000256" key="1">
    <source>
        <dbReference type="ARBA" id="ARBA00022729"/>
    </source>
</evidence>
<dbReference type="SUPFAM" id="SSF110997">
    <property type="entry name" value="Sporulation related repeat"/>
    <property type="match status" value="1"/>
</dbReference>
<dbReference type="PANTHER" id="PTHR34183">
    <property type="entry name" value="ENDOLYTIC PEPTIDOGLYCAN TRANSGLYCOSYLASE RLPA"/>
    <property type="match status" value="1"/>
</dbReference>
<evidence type="ECO:0000259" key="7">
    <source>
        <dbReference type="Pfam" id="PF03330"/>
    </source>
</evidence>
<reference evidence="9 10" key="1">
    <citation type="journal article" date="2008" name="PLoS Genet.">
        <title>The genome of Borrelia recurrentis, the agent of deadly louse-borne relapsing fever, is a degraded subset of tick-borne Borrelia duttonii.</title>
        <authorList>
            <person name="Lescot M."/>
            <person name="Audic S."/>
            <person name="Robert C."/>
            <person name="Nguyen T.T."/>
            <person name="Blanc G."/>
            <person name="Cutler S.J."/>
            <person name="Wincker P."/>
            <person name="Couloux A."/>
            <person name="Claverie J.-M."/>
            <person name="Raoult D."/>
            <person name="Drancourt M."/>
        </authorList>
    </citation>
    <scope>NUCLEOTIDE SEQUENCE [LARGE SCALE GENOMIC DNA]</scope>
    <source>
        <strain evidence="9 10">Ly</strain>
    </source>
</reference>
<comment type="function">
    <text evidence="4">Lytic transglycosylase with a strong preference for naked glycan strands that lack stem peptides.</text>
</comment>
<comment type="similarity">
    <text evidence="4 5">Belongs to the RlpA family.</text>
</comment>
<dbReference type="Gene3D" id="2.40.40.10">
    <property type="entry name" value="RlpA-like domain"/>
    <property type="match status" value="1"/>
</dbReference>
<dbReference type="Pfam" id="PF05036">
    <property type="entry name" value="SPOR"/>
    <property type="match status" value="1"/>
</dbReference>
<dbReference type="InterPro" id="IPR009009">
    <property type="entry name" value="RlpA-like_DPBB"/>
</dbReference>
<proteinExistence type="inferred from homology"/>
<dbReference type="GO" id="GO:0071555">
    <property type="term" value="P:cell wall organization"/>
    <property type="evidence" value="ECO:0007669"/>
    <property type="project" value="UniProtKB-KW"/>
</dbReference>
<dbReference type="PANTHER" id="PTHR34183:SF8">
    <property type="entry name" value="ENDOLYTIC PEPTIDOGLYCAN TRANSGLYCOSYLASE RLPA-RELATED"/>
    <property type="match status" value="1"/>
</dbReference>
<dbReference type="HOGENOM" id="CLU_042923_3_1_12"/>
<feature type="domain" description="SPOR" evidence="8">
    <location>
        <begin position="197"/>
        <end position="263"/>
    </location>
</feature>
<evidence type="ECO:0000256" key="4">
    <source>
        <dbReference type="HAMAP-Rule" id="MF_02071"/>
    </source>
</evidence>
<feature type="transmembrane region" description="Helical" evidence="6">
    <location>
        <begin position="30"/>
        <end position="51"/>
    </location>
</feature>
<dbReference type="NCBIfam" id="TIGR00413">
    <property type="entry name" value="rlpA"/>
    <property type="match status" value="1"/>
</dbReference>
<evidence type="ECO:0000256" key="2">
    <source>
        <dbReference type="ARBA" id="ARBA00023239"/>
    </source>
</evidence>
<organism evidence="9 10">
    <name type="scientific">Borrelia duttonii (strain Ly)</name>
    <dbReference type="NCBI Taxonomy" id="412419"/>
    <lineage>
        <taxon>Bacteria</taxon>
        <taxon>Pseudomonadati</taxon>
        <taxon>Spirochaetota</taxon>
        <taxon>Spirochaetia</taxon>
        <taxon>Spirochaetales</taxon>
        <taxon>Borreliaceae</taxon>
        <taxon>Borrelia</taxon>
    </lineage>
</organism>
<dbReference type="InterPro" id="IPR034718">
    <property type="entry name" value="RlpA"/>
</dbReference>
<feature type="transmembrane region" description="Helical" evidence="6">
    <location>
        <begin position="5"/>
        <end position="24"/>
    </location>
</feature>
<dbReference type="EC" id="4.2.2.-" evidence="4"/>
<dbReference type="GO" id="GO:0042834">
    <property type="term" value="F:peptidoglycan binding"/>
    <property type="evidence" value="ECO:0007669"/>
    <property type="project" value="InterPro"/>
</dbReference>
<dbReference type="InterPro" id="IPR036680">
    <property type="entry name" value="SPOR-like_sf"/>
</dbReference>
<gene>
    <name evidence="4 9" type="primary">rlpA</name>
    <name evidence="9" type="ordered locus">BDU_739</name>
</gene>
<dbReference type="AlphaFoldDB" id="B5RMS9"/>
<dbReference type="OrthoDB" id="9779128at2"/>
<dbReference type="HAMAP" id="MF_02071">
    <property type="entry name" value="RlpA"/>
    <property type="match status" value="1"/>
</dbReference>
<dbReference type="GO" id="GO:0000270">
    <property type="term" value="P:peptidoglycan metabolic process"/>
    <property type="evidence" value="ECO:0007669"/>
    <property type="project" value="UniProtKB-UniRule"/>
</dbReference>
<dbReference type="SMR" id="B5RMS9"/>
<dbReference type="STRING" id="412419.BDU_739"/>
<evidence type="ECO:0000259" key="8">
    <source>
        <dbReference type="Pfam" id="PF05036"/>
    </source>
</evidence>
<keyword evidence="2 4" id="KW-0456">Lyase</keyword>
<dbReference type="InterPro" id="IPR036908">
    <property type="entry name" value="RlpA-like_sf"/>
</dbReference>
<evidence type="ECO:0000256" key="6">
    <source>
        <dbReference type="SAM" id="Phobius"/>
    </source>
</evidence>
<dbReference type="GO" id="GO:0008932">
    <property type="term" value="F:lytic endotransglycosylase activity"/>
    <property type="evidence" value="ECO:0007669"/>
    <property type="project" value="UniProtKB-UniRule"/>
</dbReference>
<evidence type="ECO:0000256" key="5">
    <source>
        <dbReference type="RuleBase" id="RU003495"/>
    </source>
</evidence>
<name>B5RMS9_BORDL</name>
<protein>
    <recommendedName>
        <fullName evidence="4">Probable endolytic peptidoglycan transglycosylase RlpA</fullName>
        <ecNumber evidence="4">4.2.2.-</ecNumber>
    </recommendedName>
</protein>
<dbReference type="Pfam" id="PF03330">
    <property type="entry name" value="DPBB_1"/>
    <property type="match status" value="1"/>
</dbReference>
<sequence>MLYIVICNMIQCVIMIGLFGLRAIDLRFVFLFLIVVTMQLNSATVGLASWYGEAFHGKTTANGEKFDMTALTAAHKELPFNSVVRVTNLLNNRTVVVRINDRGPFRRDRIIDLSKSAAEKLDFIGIGVAPVKIEILKQVDVKNIENQKSENNLDVKDASKSNSNSDVVDLKADKNVIVGKEHTEVAGQILNDTDKEPDFYIQVGSYKTKDYAQRAYKILEKAGLNVFVNSHGPFFTVFIPTYADDVQKNVELIKSTGYKDILVRKTKIPGNNILMD</sequence>
<evidence type="ECO:0000313" key="10">
    <source>
        <dbReference type="Proteomes" id="UP000000611"/>
    </source>
</evidence>
<keyword evidence="9" id="KW-0449">Lipoprotein</keyword>
<evidence type="ECO:0000256" key="3">
    <source>
        <dbReference type="ARBA" id="ARBA00023316"/>
    </source>
</evidence>
<dbReference type="InterPro" id="IPR007730">
    <property type="entry name" value="SPOR-like_dom"/>
</dbReference>
<evidence type="ECO:0000313" key="9">
    <source>
        <dbReference type="EMBL" id="ACH93665.1"/>
    </source>
</evidence>
<dbReference type="SUPFAM" id="SSF50685">
    <property type="entry name" value="Barwin-like endoglucanases"/>
    <property type="match status" value="1"/>
</dbReference>
<accession>B5RMS9</accession>
<dbReference type="CDD" id="cd22268">
    <property type="entry name" value="DPBB_RlpA-like"/>
    <property type="match status" value="1"/>
</dbReference>
<dbReference type="Gene3D" id="3.30.70.1070">
    <property type="entry name" value="Sporulation related repeat"/>
    <property type="match status" value="1"/>
</dbReference>
<feature type="domain" description="RlpA-like protein double-psi beta-barrel" evidence="7">
    <location>
        <begin position="45"/>
        <end position="133"/>
    </location>
</feature>
<keyword evidence="6" id="KW-0472">Membrane</keyword>
<keyword evidence="6" id="KW-1133">Transmembrane helix</keyword>